<dbReference type="InterPro" id="IPR013099">
    <property type="entry name" value="K_chnl_dom"/>
</dbReference>
<protein>
    <recommendedName>
        <fullName evidence="1">Potassium channel domain-containing protein</fullName>
    </recommendedName>
</protein>
<comment type="caution">
    <text evidence="2">The sequence shown here is derived from an EMBL/GenBank/DDBJ whole genome shotgun (WGS) entry which is preliminary data.</text>
</comment>
<dbReference type="AlphaFoldDB" id="A0A0F9GVX0"/>
<organism evidence="2">
    <name type="scientific">marine sediment metagenome</name>
    <dbReference type="NCBI Taxonomy" id="412755"/>
    <lineage>
        <taxon>unclassified sequences</taxon>
        <taxon>metagenomes</taxon>
        <taxon>ecological metagenomes</taxon>
    </lineage>
</organism>
<evidence type="ECO:0000313" key="2">
    <source>
        <dbReference type="EMBL" id="KKM02919.1"/>
    </source>
</evidence>
<sequence>MTLDTLRINPNAFSHIADKEIDCFYYSFATLTTLGPGDIAPSNVYTKFLAILEAFVGQVYLATGSHYCFYGTI</sequence>
<name>A0A0F9GVX0_9ZZZZ</name>
<reference evidence="2" key="1">
    <citation type="journal article" date="2015" name="Nature">
        <title>Complex archaea that bridge the gap between prokaryotes and eukaryotes.</title>
        <authorList>
            <person name="Spang A."/>
            <person name="Saw J.H."/>
            <person name="Jorgensen S.L."/>
            <person name="Zaremba-Niedzwiedzka K."/>
            <person name="Martijn J."/>
            <person name="Lind A.E."/>
            <person name="van Eijk R."/>
            <person name="Schleper C."/>
            <person name="Guy L."/>
            <person name="Ettema T.J."/>
        </authorList>
    </citation>
    <scope>NUCLEOTIDE SEQUENCE</scope>
</reference>
<dbReference type="Gene3D" id="1.10.287.70">
    <property type="match status" value="1"/>
</dbReference>
<proteinExistence type="predicted"/>
<feature type="domain" description="Potassium channel" evidence="1">
    <location>
        <begin position="21"/>
        <end position="62"/>
    </location>
</feature>
<dbReference type="Pfam" id="PF07885">
    <property type="entry name" value="Ion_trans_2"/>
    <property type="match status" value="1"/>
</dbReference>
<feature type="non-terminal residue" evidence="2">
    <location>
        <position position="73"/>
    </location>
</feature>
<accession>A0A0F9GVX0</accession>
<gene>
    <name evidence="2" type="ORF">LCGC14_1779640</name>
</gene>
<dbReference type="SUPFAM" id="SSF81324">
    <property type="entry name" value="Voltage-gated potassium channels"/>
    <property type="match status" value="1"/>
</dbReference>
<evidence type="ECO:0000259" key="1">
    <source>
        <dbReference type="Pfam" id="PF07885"/>
    </source>
</evidence>
<dbReference type="EMBL" id="LAZR01016807">
    <property type="protein sequence ID" value="KKM02919.1"/>
    <property type="molecule type" value="Genomic_DNA"/>
</dbReference>